<name>A0A397U0W1_9GLOM</name>
<gene>
    <name evidence="1" type="ORF">C2G38_2224002</name>
</gene>
<dbReference type="OrthoDB" id="2422453at2759"/>
<organism evidence="1 2">
    <name type="scientific">Gigaspora rosea</name>
    <dbReference type="NCBI Taxonomy" id="44941"/>
    <lineage>
        <taxon>Eukaryota</taxon>
        <taxon>Fungi</taxon>
        <taxon>Fungi incertae sedis</taxon>
        <taxon>Mucoromycota</taxon>
        <taxon>Glomeromycotina</taxon>
        <taxon>Glomeromycetes</taxon>
        <taxon>Diversisporales</taxon>
        <taxon>Gigasporaceae</taxon>
        <taxon>Gigaspora</taxon>
    </lineage>
</organism>
<dbReference type="EMBL" id="QKWP01002317">
    <property type="protein sequence ID" value="RIB03820.1"/>
    <property type="molecule type" value="Genomic_DNA"/>
</dbReference>
<accession>A0A397U0W1</accession>
<dbReference type="AlphaFoldDB" id="A0A397U0W1"/>
<sequence>MIIYIQDLNRGDPQEPILPFEVPGEDWDKRLAHCCQAIIRLNPRLKTNAQVLETYYQLGSVMAEKEWGETAKRKLRTYFSMGKGKIVAKMSKRKMYEEDFTDHLLKKAQDQRRIEMDHILNDSQELIFSREG</sequence>
<dbReference type="Proteomes" id="UP000266673">
    <property type="component" value="Unassembled WGS sequence"/>
</dbReference>
<keyword evidence="2" id="KW-1185">Reference proteome</keyword>
<proteinExistence type="predicted"/>
<reference evidence="1 2" key="1">
    <citation type="submission" date="2018-06" db="EMBL/GenBank/DDBJ databases">
        <title>Comparative genomics reveals the genomic features of Rhizophagus irregularis, R. cerebriforme, R. diaphanum and Gigaspora rosea, and their symbiotic lifestyle signature.</title>
        <authorList>
            <person name="Morin E."/>
            <person name="San Clemente H."/>
            <person name="Chen E.C.H."/>
            <person name="De La Providencia I."/>
            <person name="Hainaut M."/>
            <person name="Kuo A."/>
            <person name="Kohler A."/>
            <person name="Murat C."/>
            <person name="Tang N."/>
            <person name="Roy S."/>
            <person name="Loubradou J."/>
            <person name="Henrissat B."/>
            <person name="Grigoriev I.V."/>
            <person name="Corradi N."/>
            <person name="Roux C."/>
            <person name="Martin F.M."/>
        </authorList>
    </citation>
    <scope>NUCLEOTIDE SEQUENCE [LARGE SCALE GENOMIC DNA]</scope>
    <source>
        <strain evidence="1 2">DAOM 194757</strain>
    </source>
</reference>
<evidence type="ECO:0000313" key="2">
    <source>
        <dbReference type="Proteomes" id="UP000266673"/>
    </source>
</evidence>
<evidence type="ECO:0000313" key="1">
    <source>
        <dbReference type="EMBL" id="RIB03820.1"/>
    </source>
</evidence>
<protein>
    <submittedName>
        <fullName evidence="1">Uncharacterized protein</fullName>
    </submittedName>
</protein>
<comment type="caution">
    <text evidence="1">The sequence shown here is derived from an EMBL/GenBank/DDBJ whole genome shotgun (WGS) entry which is preliminary data.</text>
</comment>